<feature type="compositionally biased region" description="Polar residues" evidence="1">
    <location>
        <begin position="9"/>
        <end position="18"/>
    </location>
</feature>
<feature type="region of interest" description="Disordered" evidence="1">
    <location>
        <begin position="1"/>
        <end position="33"/>
    </location>
</feature>
<keyword evidence="2" id="KW-1133">Transmembrane helix</keyword>
<keyword evidence="4" id="KW-1185">Reference proteome</keyword>
<feature type="transmembrane region" description="Helical" evidence="2">
    <location>
        <begin position="353"/>
        <end position="374"/>
    </location>
</feature>
<evidence type="ECO:0000313" key="3">
    <source>
        <dbReference type="EMBL" id="OMO80668.1"/>
    </source>
</evidence>
<evidence type="ECO:0000256" key="2">
    <source>
        <dbReference type="SAM" id="Phobius"/>
    </source>
</evidence>
<evidence type="ECO:0000313" key="4">
    <source>
        <dbReference type="Proteomes" id="UP000188268"/>
    </source>
</evidence>
<accession>A0A1R3IDM8</accession>
<feature type="compositionally biased region" description="Basic residues" evidence="1">
    <location>
        <begin position="21"/>
        <end position="30"/>
    </location>
</feature>
<sequence length="436" mass="48857">MSDRDKVSQRSISSSTMNVRDRHRYGRTSRRFQNVNHLSSNRLRTYQNKNQIVGKPPRASVQRHASRKPPKDPMIGDQKNPVPHHSPIVTWRAKSSEVSNHQKQALSATKAANLETSPVQDDFLDQELQFKKVIDEVDLEILERSFIMTLKPQIDDCTSSKRSLKVARIQILTSQLSEIPSVITGKKFNGGASQGNSVSSDVMFKSNGGNGSLETDVVPGSLNSIENAVNVTDPGVYLSPFSNSPLEDGPILGLRSDCGPKVCKYISIRNRFGRRQSWANYKVCAKKRRKLVRRGVTKLILGKSAIVDLDSDISISDADIRSRNVFLQKEAEETFEVSQALGFIFKKGEGRLLIIWPVSTRIDLFLLVFLWVIFSDENSILECQRSWEEGKKESSSIFGEPILGGDFNAVLSAEERSSSNAATHDQQYFTDFTNEM</sequence>
<evidence type="ECO:0000256" key="1">
    <source>
        <dbReference type="SAM" id="MobiDB-lite"/>
    </source>
</evidence>
<name>A0A1R3IDM8_COCAP</name>
<keyword evidence="2" id="KW-0812">Transmembrane</keyword>
<feature type="region of interest" description="Disordered" evidence="1">
    <location>
        <begin position="48"/>
        <end position="84"/>
    </location>
</feature>
<dbReference type="Gramene" id="OMO80668">
    <property type="protein sequence ID" value="OMO80668"/>
    <property type="gene ID" value="CCACVL1_12826"/>
</dbReference>
<gene>
    <name evidence="3" type="ORF">CCACVL1_12826</name>
</gene>
<organism evidence="3 4">
    <name type="scientific">Corchorus capsularis</name>
    <name type="common">Jute</name>
    <dbReference type="NCBI Taxonomy" id="210143"/>
    <lineage>
        <taxon>Eukaryota</taxon>
        <taxon>Viridiplantae</taxon>
        <taxon>Streptophyta</taxon>
        <taxon>Embryophyta</taxon>
        <taxon>Tracheophyta</taxon>
        <taxon>Spermatophyta</taxon>
        <taxon>Magnoliopsida</taxon>
        <taxon>eudicotyledons</taxon>
        <taxon>Gunneridae</taxon>
        <taxon>Pentapetalae</taxon>
        <taxon>rosids</taxon>
        <taxon>malvids</taxon>
        <taxon>Malvales</taxon>
        <taxon>Malvaceae</taxon>
        <taxon>Grewioideae</taxon>
        <taxon>Apeibeae</taxon>
        <taxon>Corchorus</taxon>
    </lineage>
</organism>
<reference evidence="3 4" key="1">
    <citation type="submission" date="2013-09" db="EMBL/GenBank/DDBJ databases">
        <title>Corchorus capsularis genome sequencing.</title>
        <authorList>
            <person name="Alam M."/>
            <person name="Haque M.S."/>
            <person name="Islam M.S."/>
            <person name="Emdad E.M."/>
            <person name="Islam M.M."/>
            <person name="Ahmed B."/>
            <person name="Halim A."/>
            <person name="Hossen Q.M.M."/>
            <person name="Hossain M.Z."/>
            <person name="Ahmed R."/>
            <person name="Khan M.M."/>
            <person name="Islam R."/>
            <person name="Rashid M.M."/>
            <person name="Khan S.A."/>
            <person name="Rahman M.S."/>
            <person name="Alam M."/>
        </authorList>
    </citation>
    <scope>NUCLEOTIDE SEQUENCE [LARGE SCALE GENOMIC DNA]</scope>
    <source>
        <strain evidence="4">cv. CVL-1</strain>
        <tissue evidence="3">Whole seedling</tissue>
    </source>
</reference>
<keyword evidence="2" id="KW-0472">Membrane</keyword>
<protein>
    <submittedName>
        <fullName evidence="3">Uncharacterized protein</fullName>
    </submittedName>
</protein>
<proteinExistence type="predicted"/>
<comment type="caution">
    <text evidence="3">The sequence shown here is derived from an EMBL/GenBank/DDBJ whole genome shotgun (WGS) entry which is preliminary data.</text>
</comment>
<dbReference type="AlphaFoldDB" id="A0A1R3IDM8"/>
<dbReference type="Proteomes" id="UP000188268">
    <property type="component" value="Unassembled WGS sequence"/>
</dbReference>
<dbReference type="EMBL" id="AWWV01010271">
    <property type="protein sequence ID" value="OMO80668.1"/>
    <property type="molecule type" value="Genomic_DNA"/>
</dbReference>